<dbReference type="GO" id="GO:0005634">
    <property type="term" value="C:nucleus"/>
    <property type="evidence" value="ECO:0007669"/>
    <property type="project" value="TreeGrafter"/>
</dbReference>
<feature type="region of interest" description="Disordered" evidence="1">
    <location>
        <begin position="42"/>
        <end position="62"/>
    </location>
</feature>
<evidence type="ECO:0008006" key="3">
    <source>
        <dbReference type="Google" id="ProtNLM"/>
    </source>
</evidence>
<dbReference type="AlphaFoldDB" id="A0A6N2KA94"/>
<protein>
    <recommendedName>
        <fullName evidence="3">ZF-HD dimerization-type domain-containing protein</fullName>
    </recommendedName>
</protein>
<dbReference type="GO" id="GO:0050793">
    <property type="term" value="P:regulation of developmental process"/>
    <property type="evidence" value="ECO:0007669"/>
    <property type="project" value="TreeGrafter"/>
</dbReference>
<dbReference type="PANTHER" id="PTHR31948">
    <property type="entry name" value="ZINC-FINGER HOMEODOMAIN PROTEIN 2"/>
    <property type="match status" value="1"/>
</dbReference>
<dbReference type="GO" id="GO:0000976">
    <property type="term" value="F:transcription cis-regulatory region binding"/>
    <property type="evidence" value="ECO:0007669"/>
    <property type="project" value="TreeGrafter"/>
</dbReference>
<feature type="compositionally biased region" description="Low complexity" evidence="1">
    <location>
        <begin position="43"/>
        <end position="62"/>
    </location>
</feature>
<organism evidence="2">
    <name type="scientific">Salix viminalis</name>
    <name type="common">Common osier</name>
    <name type="synonym">Basket willow</name>
    <dbReference type="NCBI Taxonomy" id="40686"/>
    <lineage>
        <taxon>Eukaryota</taxon>
        <taxon>Viridiplantae</taxon>
        <taxon>Streptophyta</taxon>
        <taxon>Embryophyta</taxon>
        <taxon>Tracheophyta</taxon>
        <taxon>Spermatophyta</taxon>
        <taxon>Magnoliopsida</taxon>
        <taxon>eudicotyledons</taxon>
        <taxon>Gunneridae</taxon>
        <taxon>Pentapetalae</taxon>
        <taxon>rosids</taxon>
        <taxon>fabids</taxon>
        <taxon>Malpighiales</taxon>
        <taxon>Salicaceae</taxon>
        <taxon>Saliceae</taxon>
        <taxon>Salix</taxon>
    </lineage>
</organism>
<dbReference type="InterPro" id="IPR009057">
    <property type="entry name" value="Homeodomain-like_sf"/>
</dbReference>
<reference evidence="2" key="1">
    <citation type="submission" date="2019-03" db="EMBL/GenBank/DDBJ databases">
        <authorList>
            <person name="Mank J."/>
            <person name="Almeida P."/>
        </authorList>
    </citation>
    <scope>NUCLEOTIDE SEQUENCE</scope>
    <source>
        <strain evidence="2">78183</strain>
    </source>
</reference>
<dbReference type="Gene3D" id="1.10.10.60">
    <property type="entry name" value="Homeodomain-like"/>
    <property type="match status" value="1"/>
</dbReference>
<dbReference type="PANTHER" id="PTHR31948:SF16">
    <property type="entry name" value="ZINC-FINGER HOMEODOMAIN PROTEIN 11"/>
    <property type="match status" value="1"/>
</dbReference>
<dbReference type="InterPro" id="IPR006455">
    <property type="entry name" value="Homeodomain_ZF_HD"/>
</dbReference>
<evidence type="ECO:0000256" key="1">
    <source>
        <dbReference type="SAM" id="MobiDB-lite"/>
    </source>
</evidence>
<accession>A0A6N2KA94</accession>
<dbReference type="NCBIfam" id="TIGR01565">
    <property type="entry name" value="homeo_ZF_HD"/>
    <property type="match status" value="1"/>
</dbReference>
<gene>
    <name evidence="2" type="ORF">SVIM_LOCUS56179</name>
</gene>
<proteinExistence type="predicted"/>
<evidence type="ECO:0000313" key="2">
    <source>
        <dbReference type="EMBL" id="VFU25222.1"/>
    </source>
</evidence>
<name>A0A6N2KA94_SALVM</name>
<dbReference type="GO" id="GO:0003700">
    <property type="term" value="F:DNA-binding transcription factor activity"/>
    <property type="evidence" value="ECO:0007669"/>
    <property type="project" value="TreeGrafter"/>
</dbReference>
<sequence>MEFAEKLGWKLQRRDEDDEVETFCNGIGVSRQVFKVWMHNHKNSSSASSPSPGNASSLTSDQ</sequence>
<dbReference type="EMBL" id="CAADRP010000224">
    <property type="protein sequence ID" value="VFU25222.1"/>
    <property type="molecule type" value="Genomic_DNA"/>
</dbReference>
<dbReference type="SUPFAM" id="SSF46689">
    <property type="entry name" value="Homeodomain-like"/>
    <property type="match status" value="1"/>
</dbReference>